<dbReference type="Gene3D" id="2.10.25.10">
    <property type="entry name" value="Laminin"/>
    <property type="match status" value="1"/>
</dbReference>
<keyword evidence="10" id="KW-1185">Reference proteome</keyword>
<proteinExistence type="predicted"/>
<organism evidence="9 10">
    <name type="scientific">Gossypium darwinii</name>
    <name type="common">Darwin's cotton</name>
    <name type="synonym">Gossypium barbadense var. darwinii</name>
    <dbReference type="NCBI Taxonomy" id="34276"/>
    <lineage>
        <taxon>Eukaryota</taxon>
        <taxon>Viridiplantae</taxon>
        <taxon>Streptophyta</taxon>
        <taxon>Embryophyta</taxon>
        <taxon>Tracheophyta</taxon>
        <taxon>Spermatophyta</taxon>
        <taxon>Magnoliopsida</taxon>
        <taxon>eudicotyledons</taxon>
        <taxon>Gunneridae</taxon>
        <taxon>Pentapetalae</taxon>
        <taxon>rosids</taxon>
        <taxon>malvids</taxon>
        <taxon>Malvales</taxon>
        <taxon>Malvaceae</taxon>
        <taxon>Malvoideae</taxon>
        <taxon>Gossypium</taxon>
    </lineage>
</organism>
<keyword evidence="3" id="KW-0812">Transmembrane</keyword>
<dbReference type="GO" id="GO:0005509">
    <property type="term" value="F:calcium ion binding"/>
    <property type="evidence" value="ECO:0007669"/>
    <property type="project" value="InterPro"/>
</dbReference>
<dbReference type="Pfam" id="PF13947">
    <property type="entry name" value="GUB_WAK_bind"/>
    <property type="match status" value="1"/>
</dbReference>
<evidence type="ECO:0000256" key="7">
    <source>
        <dbReference type="ARBA" id="ARBA00023157"/>
    </source>
</evidence>
<dbReference type="InterPro" id="IPR025287">
    <property type="entry name" value="WAK_GUB"/>
</dbReference>
<dbReference type="GO" id="GO:0030247">
    <property type="term" value="F:polysaccharide binding"/>
    <property type="evidence" value="ECO:0007669"/>
    <property type="project" value="InterPro"/>
</dbReference>
<feature type="domain" description="EGF-like calcium-binding" evidence="8">
    <location>
        <begin position="252"/>
        <end position="293"/>
    </location>
</feature>
<evidence type="ECO:0000256" key="1">
    <source>
        <dbReference type="ARBA" id="ARBA00004167"/>
    </source>
</evidence>
<evidence type="ECO:0000259" key="8">
    <source>
        <dbReference type="SMART" id="SM00179"/>
    </source>
</evidence>
<evidence type="ECO:0000313" key="9">
    <source>
        <dbReference type="EMBL" id="TYH28225.1"/>
    </source>
</evidence>
<dbReference type="Pfam" id="PF07645">
    <property type="entry name" value="EGF_CA"/>
    <property type="match status" value="1"/>
</dbReference>
<keyword evidence="7" id="KW-1015">Disulfide bond</keyword>
<keyword evidence="2" id="KW-0245">EGF-like domain</keyword>
<evidence type="ECO:0000256" key="3">
    <source>
        <dbReference type="ARBA" id="ARBA00022692"/>
    </source>
</evidence>
<dbReference type="AlphaFoldDB" id="A0A5D2HD41"/>
<keyword evidence="4" id="KW-0732">Signal</keyword>
<dbReference type="InterPro" id="IPR001881">
    <property type="entry name" value="EGF-like_Ca-bd_dom"/>
</dbReference>
<keyword evidence="6" id="KW-0472">Membrane</keyword>
<dbReference type="SMART" id="SM00179">
    <property type="entry name" value="EGF_CA"/>
    <property type="match status" value="1"/>
</dbReference>
<keyword evidence="5" id="KW-1133">Transmembrane helix</keyword>
<dbReference type="CDD" id="cd00054">
    <property type="entry name" value="EGF_CA"/>
    <property type="match status" value="1"/>
</dbReference>
<evidence type="ECO:0000313" key="10">
    <source>
        <dbReference type="Proteomes" id="UP000323506"/>
    </source>
</evidence>
<gene>
    <name evidence="9" type="ORF">ES288_A02G128200v1</name>
</gene>
<dbReference type="GO" id="GO:0016020">
    <property type="term" value="C:membrane"/>
    <property type="evidence" value="ECO:0007669"/>
    <property type="project" value="UniProtKB-SubCell"/>
</dbReference>
<evidence type="ECO:0000256" key="6">
    <source>
        <dbReference type="ARBA" id="ARBA00023136"/>
    </source>
</evidence>
<sequence>MEAAQAKAGCQSQCGNLSVSYPFGTEDGCFMDTKFFIKCNKSVEPPKALLQNSTIDVLHIDLDAGELRILNWLGSDCYNSSGSSFCFSTWLNSGLYNISSTKNKFTAIGYDTYAFITGSVGQDYATGCLSLCDDISDVINGSCSGVREYDISLASYYNHSRILSFNPCSHAFVVEEGEYEFSASHLNNSGEDWKLPMILDWTIGDQSCSEAKKDPETYACKENTICREPENGNGYLCKCGDVSRGTHMLKSDIDECETLRPCSSTCHNTFGGFYYSCPKGYEGDGRRDGSGCSPMVNHHNWKLHITQTAIG</sequence>
<accession>A0A5D2HD41</accession>
<evidence type="ECO:0000256" key="2">
    <source>
        <dbReference type="ARBA" id="ARBA00022536"/>
    </source>
</evidence>
<dbReference type="EMBL" id="CM017689">
    <property type="protein sequence ID" value="TYH28225.1"/>
    <property type="molecule type" value="Genomic_DNA"/>
</dbReference>
<dbReference type="InterPro" id="IPR049883">
    <property type="entry name" value="NOTCH1_EGF-like"/>
</dbReference>
<reference evidence="9 10" key="1">
    <citation type="submission" date="2019-06" db="EMBL/GenBank/DDBJ databases">
        <title>WGS assembly of Gossypium darwinii.</title>
        <authorList>
            <person name="Chen Z.J."/>
            <person name="Sreedasyam A."/>
            <person name="Ando A."/>
            <person name="Song Q."/>
            <person name="De L."/>
            <person name="Hulse-Kemp A."/>
            <person name="Ding M."/>
            <person name="Ye W."/>
            <person name="Kirkbride R."/>
            <person name="Jenkins J."/>
            <person name="Plott C."/>
            <person name="Lovell J."/>
            <person name="Lin Y.-M."/>
            <person name="Vaughn R."/>
            <person name="Liu B."/>
            <person name="Li W."/>
            <person name="Simpson S."/>
            <person name="Scheffler B."/>
            <person name="Saski C."/>
            <person name="Grover C."/>
            <person name="Hu G."/>
            <person name="Conover J."/>
            <person name="Carlson J."/>
            <person name="Shu S."/>
            <person name="Boston L."/>
            <person name="Williams M."/>
            <person name="Peterson D."/>
            <person name="Mcgee K."/>
            <person name="Jones D."/>
            <person name="Wendel J."/>
            <person name="Stelly D."/>
            <person name="Grimwood J."/>
            <person name="Schmutz J."/>
        </authorList>
    </citation>
    <scope>NUCLEOTIDE SEQUENCE [LARGE SCALE GENOMIC DNA]</scope>
    <source>
        <strain evidence="9">1808015.09</strain>
    </source>
</reference>
<dbReference type="PANTHER" id="PTHR33491">
    <property type="entry name" value="OSJNBA0016N04.9 PROTEIN"/>
    <property type="match status" value="1"/>
</dbReference>
<evidence type="ECO:0000256" key="5">
    <source>
        <dbReference type="ARBA" id="ARBA00022989"/>
    </source>
</evidence>
<evidence type="ECO:0000256" key="4">
    <source>
        <dbReference type="ARBA" id="ARBA00022729"/>
    </source>
</evidence>
<dbReference type="SUPFAM" id="SSF57196">
    <property type="entry name" value="EGF/Laminin"/>
    <property type="match status" value="1"/>
</dbReference>
<name>A0A5D2HD41_GOSDA</name>
<dbReference type="Proteomes" id="UP000323506">
    <property type="component" value="Chromosome A02"/>
</dbReference>
<protein>
    <recommendedName>
        <fullName evidence="8">EGF-like calcium-binding domain-containing protein</fullName>
    </recommendedName>
</protein>
<comment type="subcellular location">
    <subcellularLocation>
        <location evidence="1">Membrane</location>
        <topology evidence="1">Single-pass membrane protein</topology>
    </subcellularLocation>
</comment>